<dbReference type="InterPro" id="IPR036513">
    <property type="entry name" value="STAS_dom_sf"/>
</dbReference>
<dbReference type="PROSITE" id="PS50801">
    <property type="entry name" value="STAS"/>
    <property type="match status" value="1"/>
</dbReference>
<reference evidence="2 3" key="1">
    <citation type="submission" date="2015-07" db="EMBL/GenBank/DDBJ databases">
        <title>Draft genome sequence of the Amantichitinum ursilacus IGB-41, a new chitin-degrading bacterium.</title>
        <authorList>
            <person name="Kirstahler P."/>
            <person name="Guenther M."/>
            <person name="Grumaz C."/>
            <person name="Rupp S."/>
            <person name="Zibek S."/>
            <person name="Sohn K."/>
        </authorList>
    </citation>
    <scope>NUCLEOTIDE SEQUENCE [LARGE SCALE GENOMIC DNA]</scope>
    <source>
        <strain evidence="2 3">IGB-41</strain>
    </source>
</reference>
<organism evidence="2 3">
    <name type="scientific">Amantichitinum ursilacus</name>
    <dbReference type="NCBI Taxonomy" id="857265"/>
    <lineage>
        <taxon>Bacteria</taxon>
        <taxon>Pseudomonadati</taxon>
        <taxon>Pseudomonadota</taxon>
        <taxon>Betaproteobacteria</taxon>
        <taxon>Neisseriales</taxon>
        <taxon>Chitinibacteraceae</taxon>
        <taxon>Amantichitinum</taxon>
    </lineage>
</organism>
<accession>A0A0N0GKX9</accession>
<dbReference type="Pfam" id="PF13466">
    <property type="entry name" value="STAS_2"/>
    <property type="match status" value="1"/>
</dbReference>
<name>A0A0N0GKX9_9NEIS</name>
<evidence type="ECO:0000313" key="2">
    <source>
        <dbReference type="EMBL" id="KPC49534.1"/>
    </source>
</evidence>
<sequence length="103" mass="11290">METALTLNGDIARLTLSRHFTSDALQDFNRKALEALAHPDLNELHVDFENVQYMDTAAVAQLKRLNVRAKGRPVSLLGCTPQVQAVLNAAKCNSLFEICAIAP</sequence>
<evidence type="ECO:0000259" key="1">
    <source>
        <dbReference type="PROSITE" id="PS50801"/>
    </source>
</evidence>
<proteinExistence type="predicted"/>
<evidence type="ECO:0000313" key="3">
    <source>
        <dbReference type="Proteomes" id="UP000037939"/>
    </source>
</evidence>
<dbReference type="Proteomes" id="UP000037939">
    <property type="component" value="Unassembled WGS sequence"/>
</dbReference>
<dbReference type="InterPro" id="IPR002645">
    <property type="entry name" value="STAS_dom"/>
</dbReference>
<feature type="domain" description="STAS" evidence="1">
    <location>
        <begin position="1"/>
        <end position="103"/>
    </location>
</feature>
<gene>
    <name evidence="2" type="ORF">WG78_19460</name>
</gene>
<dbReference type="CDD" id="cd07043">
    <property type="entry name" value="STAS_anti-anti-sigma_factors"/>
    <property type="match status" value="1"/>
</dbReference>
<dbReference type="STRING" id="857265.WG78_19460"/>
<dbReference type="AlphaFoldDB" id="A0A0N0GKX9"/>
<protein>
    <submittedName>
        <fullName evidence="2">STAS domain protein</fullName>
    </submittedName>
</protein>
<comment type="caution">
    <text evidence="2">The sequence shown here is derived from an EMBL/GenBank/DDBJ whole genome shotgun (WGS) entry which is preliminary data.</text>
</comment>
<dbReference type="RefSeq" id="WP_161805158.1">
    <property type="nucleotide sequence ID" value="NZ_LAQT01000036.1"/>
</dbReference>
<dbReference type="InterPro" id="IPR058548">
    <property type="entry name" value="MlaB-like_STAS"/>
</dbReference>
<dbReference type="EMBL" id="LAQT01000036">
    <property type="protein sequence ID" value="KPC49534.1"/>
    <property type="molecule type" value="Genomic_DNA"/>
</dbReference>
<keyword evidence="3" id="KW-1185">Reference proteome</keyword>
<dbReference type="Gene3D" id="3.30.750.24">
    <property type="entry name" value="STAS domain"/>
    <property type="match status" value="1"/>
</dbReference>
<dbReference type="SUPFAM" id="SSF52091">
    <property type="entry name" value="SpoIIaa-like"/>
    <property type="match status" value="1"/>
</dbReference>